<organism evidence="2 4">
    <name type="scientific">Candidatus Chlorohelix allophototropha</name>
    <dbReference type="NCBI Taxonomy" id="3003348"/>
    <lineage>
        <taxon>Bacteria</taxon>
        <taxon>Bacillati</taxon>
        <taxon>Chloroflexota</taxon>
        <taxon>Chloroflexia</taxon>
        <taxon>Candidatus Chloroheliales</taxon>
        <taxon>Candidatus Chloroheliaceae</taxon>
        <taxon>Candidatus Chlorohelix</taxon>
    </lineage>
</organism>
<dbReference type="PANTHER" id="PTHR41521:SF4">
    <property type="entry name" value="BLR0684 PROTEIN"/>
    <property type="match status" value="1"/>
</dbReference>
<dbReference type="Pfam" id="PF07045">
    <property type="entry name" value="DUF1330"/>
    <property type="match status" value="1"/>
</dbReference>
<accession>A0A8T7M0A7</accession>
<evidence type="ECO:0000313" key="3">
    <source>
        <dbReference type="EMBL" id="WJW65491.1"/>
    </source>
</evidence>
<dbReference type="Proteomes" id="UP001431572">
    <property type="component" value="Chromosome 1"/>
</dbReference>
<protein>
    <submittedName>
        <fullName evidence="2">DUF1330 domain-containing protein</fullName>
    </submittedName>
</protein>
<dbReference type="PANTHER" id="PTHR41521">
    <property type="match status" value="1"/>
</dbReference>
<dbReference type="EMBL" id="JACATZ010000001">
    <property type="protein sequence ID" value="NWJ46112.1"/>
    <property type="molecule type" value="Genomic_DNA"/>
</dbReference>
<dbReference type="EMBL" id="CP128399">
    <property type="protein sequence ID" value="WJW65491.1"/>
    <property type="molecule type" value="Genomic_DNA"/>
</dbReference>
<reference evidence="2 4" key="1">
    <citation type="submission" date="2020-06" db="EMBL/GenBank/DDBJ databases">
        <title>Anoxygenic phototrophic Chloroflexota member uses a Type I reaction center.</title>
        <authorList>
            <person name="Tsuji J.M."/>
            <person name="Shaw N.A."/>
            <person name="Nagashima S."/>
            <person name="Venkiteswaran J."/>
            <person name="Schiff S.L."/>
            <person name="Hanada S."/>
            <person name="Tank M."/>
            <person name="Neufeld J.D."/>
        </authorList>
    </citation>
    <scope>NUCLEOTIDE SEQUENCE [LARGE SCALE GENOMIC DNA]</scope>
    <source>
        <strain evidence="2">L227-S17</strain>
    </source>
</reference>
<dbReference type="Proteomes" id="UP000521676">
    <property type="component" value="Unassembled WGS sequence"/>
</dbReference>
<dbReference type="Gene3D" id="3.30.70.100">
    <property type="match status" value="1"/>
</dbReference>
<evidence type="ECO:0000313" key="2">
    <source>
        <dbReference type="EMBL" id="NWJ46112.1"/>
    </source>
</evidence>
<sequence length="95" mass="10998">MAAYVIVDLEITDPELYEEYRRVVPATIEKYGGKYIVRGGNSETLEGNWQPKRVVVLEFESYEQAKLWYDSPEYAEQMAIRHRSAITNLIILNGV</sequence>
<reference evidence="3" key="2">
    <citation type="journal article" date="2024" name="Nature">
        <title>Anoxygenic phototroph of the Chloroflexota uses a type I reaction centre.</title>
        <authorList>
            <person name="Tsuji J.M."/>
            <person name="Shaw N.A."/>
            <person name="Nagashima S."/>
            <person name="Venkiteswaran J.J."/>
            <person name="Schiff S.L."/>
            <person name="Watanabe T."/>
            <person name="Fukui M."/>
            <person name="Hanada S."/>
            <person name="Tank M."/>
            <person name="Neufeld J.D."/>
        </authorList>
    </citation>
    <scope>NUCLEOTIDE SEQUENCE</scope>
    <source>
        <strain evidence="3">L227-S17</strain>
    </source>
</reference>
<dbReference type="SUPFAM" id="SSF54909">
    <property type="entry name" value="Dimeric alpha+beta barrel"/>
    <property type="match status" value="1"/>
</dbReference>
<evidence type="ECO:0000259" key="1">
    <source>
        <dbReference type="Pfam" id="PF07045"/>
    </source>
</evidence>
<dbReference type="InterPro" id="IPR011008">
    <property type="entry name" value="Dimeric_a/b-barrel"/>
</dbReference>
<dbReference type="InterPro" id="IPR010753">
    <property type="entry name" value="DUF1330"/>
</dbReference>
<dbReference type="RefSeq" id="WP_341467375.1">
    <property type="nucleotide sequence ID" value="NZ_CP128399.1"/>
</dbReference>
<gene>
    <name evidence="2" type="ORF">HXX08_09560</name>
    <name evidence="3" type="ORF">OZ401_001256</name>
</gene>
<feature type="domain" description="DUF1330" evidence="1">
    <location>
        <begin position="3"/>
        <end position="95"/>
    </location>
</feature>
<proteinExistence type="predicted"/>
<name>A0A8T7M0A7_9CHLR</name>
<keyword evidence="5" id="KW-1185">Reference proteome</keyword>
<evidence type="ECO:0000313" key="4">
    <source>
        <dbReference type="Proteomes" id="UP000521676"/>
    </source>
</evidence>
<evidence type="ECO:0000313" key="5">
    <source>
        <dbReference type="Proteomes" id="UP001431572"/>
    </source>
</evidence>
<dbReference type="AlphaFoldDB" id="A0A8T7M0A7"/>